<evidence type="ECO:0000256" key="4">
    <source>
        <dbReference type="ARBA" id="ARBA00023139"/>
    </source>
</evidence>
<dbReference type="Pfam" id="PF03783">
    <property type="entry name" value="CsgG"/>
    <property type="match status" value="1"/>
</dbReference>
<proteinExistence type="predicted"/>
<protein>
    <submittedName>
        <fullName evidence="7">Curli production assembly/transport component CsgG</fullName>
    </submittedName>
</protein>
<dbReference type="Proteomes" id="UP000249364">
    <property type="component" value="Unassembled WGS sequence"/>
</dbReference>
<feature type="compositionally biased region" description="Basic and acidic residues" evidence="6">
    <location>
        <begin position="320"/>
        <end position="333"/>
    </location>
</feature>
<dbReference type="PANTHER" id="PTHR41164">
    <property type="entry name" value="CURLI PRODUCTION ASSEMBLY/TRANSPORT COMPONENT CSGG"/>
    <property type="match status" value="1"/>
</dbReference>
<keyword evidence="3" id="KW-0472">Membrane</keyword>
<organism evidence="7 8">
    <name type="scientific">Roseinatronobacter thiooxidans</name>
    <dbReference type="NCBI Taxonomy" id="121821"/>
    <lineage>
        <taxon>Bacteria</taxon>
        <taxon>Pseudomonadati</taxon>
        <taxon>Pseudomonadota</taxon>
        <taxon>Alphaproteobacteria</taxon>
        <taxon>Rhodobacterales</taxon>
        <taxon>Paracoccaceae</taxon>
        <taxon>Roseinatronobacter</taxon>
    </lineage>
</organism>
<dbReference type="AlphaFoldDB" id="A0A2W7PPV7"/>
<name>A0A2W7PPV7_9RHOB</name>
<comment type="caution">
    <text evidence="7">The sequence shown here is derived from an EMBL/GenBank/DDBJ whole genome shotgun (WGS) entry which is preliminary data.</text>
</comment>
<reference evidence="7 8" key="1">
    <citation type="submission" date="2018-06" db="EMBL/GenBank/DDBJ databases">
        <title>Genomic Encyclopedia of Archaeal and Bacterial Type Strains, Phase II (KMG-II): from individual species to whole genera.</title>
        <authorList>
            <person name="Goeker M."/>
        </authorList>
    </citation>
    <scope>NUCLEOTIDE SEQUENCE [LARGE SCALE GENOMIC DNA]</scope>
    <source>
        <strain evidence="7 8">DSM 13087</strain>
    </source>
</reference>
<evidence type="ECO:0000313" key="8">
    <source>
        <dbReference type="Proteomes" id="UP000249364"/>
    </source>
</evidence>
<dbReference type="Gene3D" id="3.40.50.10610">
    <property type="entry name" value="ABC-type transport auxiliary lipoprotein component"/>
    <property type="match status" value="1"/>
</dbReference>
<evidence type="ECO:0000313" key="7">
    <source>
        <dbReference type="EMBL" id="PZX38341.1"/>
    </source>
</evidence>
<keyword evidence="4" id="KW-0564">Palmitate</keyword>
<gene>
    <name evidence="7" type="ORF">LY56_03044</name>
</gene>
<evidence type="ECO:0000256" key="5">
    <source>
        <dbReference type="ARBA" id="ARBA00023288"/>
    </source>
</evidence>
<feature type="compositionally biased region" description="Polar residues" evidence="6">
    <location>
        <begin position="335"/>
        <end position="359"/>
    </location>
</feature>
<keyword evidence="2" id="KW-0732">Signal</keyword>
<keyword evidence="1" id="KW-1003">Cell membrane</keyword>
<dbReference type="PANTHER" id="PTHR41164:SF1">
    <property type="entry name" value="CURLI PRODUCTION ASSEMBLY_TRANSPORT COMPONENT CSGG"/>
    <property type="match status" value="1"/>
</dbReference>
<feature type="region of interest" description="Disordered" evidence="6">
    <location>
        <begin position="297"/>
        <end position="359"/>
    </location>
</feature>
<keyword evidence="8" id="KW-1185">Reference proteome</keyword>
<sequence length="359" mass="38487">MSQKISVQKTGLRYVTGTTKIVSLITVMALAGCSTIGEPWAGAPDAEVTRMSSQNIALRDLPAPSSRTRVAVYDFPDLTGQFRERENVQSNSRAVSQGGAAMLMSALRDTGNGHWFSVLDRSNLDQLLRERQIVTEMRRIYRGETTPNASAIGPLRHAGIVLQGGIIGYDSNVQTGGMGARFLGIGASARWKLDVVTVSLRAVSNETGEVLASVIVDKPIASTSARGDVFRYVAMDELLEVEGGIAINEPKQIALQKAIEKAVLALTLEGAEMGLWSFANPAQAAPVMQEFRNQLVSGTGRSPESVRRALPETRNPARVTDTRPIARADREPSAEPTQAPVNVPTSSLSTEEQASESVG</sequence>
<keyword evidence="5" id="KW-0449">Lipoprotein</keyword>
<evidence type="ECO:0000256" key="2">
    <source>
        <dbReference type="ARBA" id="ARBA00022729"/>
    </source>
</evidence>
<evidence type="ECO:0000256" key="6">
    <source>
        <dbReference type="SAM" id="MobiDB-lite"/>
    </source>
</evidence>
<dbReference type="RefSeq" id="WP_170124794.1">
    <property type="nucleotide sequence ID" value="NZ_QKZQ01000017.1"/>
</dbReference>
<dbReference type="InterPro" id="IPR005534">
    <property type="entry name" value="Curli_assmbl/transp-comp_CsgG"/>
</dbReference>
<dbReference type="PROSITE" id="PS51257">
    <property type="entry name" value="PROKAR_LIPOPROTEIN"/>
    <property type="match status" value="1"/>
</dbReference>
<dbReference type="EMBL" id="QKZQ01000017">
    <property type="protein sequence ID" value="PZX38341.1"/>
    <property type="molecule type" value="Genomic_DNA"/>
</dbReference>
<evidence type="ECO:0000256" key="1">
    <source>
        <dbReference type="ARBA" id="ARBA00022475"/>
    </source>
</evidence>
<dbReference type="GO" id="GO:0030288">
    <property type="term" value="C:outer membrane-bounded periplasmic space"/>
    <property type="evidence" value="ECO:0007669"/>
    <property type="project" value="InterPro"/>
</dbReference>
<accession>A0A2W7PPV7</accession>
<evidence type="ECO:0000256" key="3">
    <source>
        <dbReference type="ARBA" id="ARBA00023136"/>
    </source>
</evidence>